<reference evidence="3" key="1">
    <citation type="journal article" date="2019" name="Sci. Rep.">
        <title>Draft genome of Tanacetum cinerariifolium, the natural source of mosquito coil.</title>
        <authorList>
            <person name="Yamashiro T."/>
            <person name="Shiraishi A."/>
            <person name="Satake H."/>
            <person name="Nakayama K."/>
        </authorList>
    </citation>
    <scope>NUCLEOTIDE SEQUENCE</scope>
</reference>
<gene>
    <name evidence="3" type="ORF">Tci_142582</name>
</gene>
<evidence type="ECO:0000259" key="2">
    <source>
        <dbReference type="Pfam" id="PF07727"/>
    </source>
</evidence>
<protein>
    <submittedName>
        <fullName evidence="3">Ribonuclease H-like domain-containing protein</fullName>
    </submittedName>
</protein>
<feature type="domain" description="Reverse transcriptase Ty1/copia-type" evidence="2">
    <location>
        <begin position="1"/>
        <end position="97"/>
    </location>
</feature>
<dbReference type="InterPro" id="IPR013103">
    <property type="entry name" value="RVT_2"/>
</dbReference>
<sequence length="483" mass="55323">MDVKCAFLYGKIKEEVYVCQPLEFKDPNFLDRVYKVKKELYGLHQAPRAWYETLSTYLLDNGFQSGKIDKTLFIKRHKGGILLAQIYVDHIIFGSTRKDLHNALERKPTRKVTQVPQPSDPKEHVADKVVHKELGDSLVRAATTASSLEVEQDSGNINRTQSKATPNESSSQRTSSGGGPRCQEAIGDTISQTRFENVSKQSNDSLLEREKTKATQANEISILKRRVKKLEKKNRSRTYKLKILYKVGLTARVESLDEQILGEDASKQERRIDDIDADEDITLVSVYEDADKDLGGEEVFVKQEVVTDKEKIDEVTFAQALIELKTSNLKKRRNFFTAKRAEDKRNKPPTQAQQRKIMCTYIKNVEGKKLNDLKNKSFNSIQKMFDRAFKRVNTFVDFQTELVEGSSKRAEEELIQEITKKQKVEDDKEIAEIKKLIEIILDEEEVAIDAISLAVKSPRIVNWKIYKEGKMSYYQIARADGKS</sequence>
<dbReference type="EMBL" id="BKCJ010031667">
    <property type="protein sequence ID" value="GEV70605.1"/>
    <property type="molecule type" value="Genomic_DNA"/>
</dbReference>
<name>A0A699GPR0_TANCI</name>
<feature type="region of interest" description="Disordered" evidence="1">
    <location>
        <begin position="145"/>
        <end position="191"/>
    </location>
</feature>
<dbReference type="Pfam" id="PF07727">
    <property type="entry name" value="RVT_2"/>
    <property type="match status" value="1"/>
</dbReference>
<comment type="caution">
    <text evidence="3">The sequence shown here is derived from an EMBL/GenBank/DDBJ whole genome shotgun (WGS) entry which is preliminary data.</text>
</comment>
<evidence type="ECO:0000313" key="3">
    <source>
        <dbReference type="EMBL" id="GEV70605.1"/>
    </source>
</evidence>
<proteinExistence type="predicted"/>
<accession>A0A699GPR0</accession>
<dbReference type="AlphaFoldDB" id="A0A699GPR0"/>
<evidence type="ECO:0000256" key="1">
    <source>
        <dbReference type="SAM" id="MobiDB-lite"/>
    </source>
</evidence>
<organism evidence="3">
    <name type="scientific">Tanacetum cinerariifolium</name>
    <name type="common">Dalmatian daisy</name>
    <name type="synonym">Chrysanthemum cinerariifolium</name>
    <dbReference type="NCBI Taxonomy" id="118510"/>
    <lineage>
        <taxon>Eukaryota</taxon>
        <taxon>Viridiplantae</taxon>
        <taxon>Streptophyta</taxon>
        <taxon>Embryophyta</taxon>
        <taxon>Tracheophyta</taxon>
        <taxon>Spermatophyta</taxon>
        <taxon>Magnoliopsida</taxon>
        <taxon>eudicotyledons</taxon>
        <taxon>Gunneridae</taxon>
        <taxon>Pentapetalae</taxon>
        <taxon>asterids</taxon>
        <taxon>campanulids</taxon>
        <taxon>Asterales</taxon>
        <taxon>Asteraceae</taxon>
        <taxon>Asteroideae</taxon>
        <taxon>Anthemideae</taxon>
        <taxon>Anthemidinae</taxon>
        <taxon>Tanacetum</taxon>
    </lineage>
</organism>
<feature type="compositionally biased region" description="Polar residues" evidence="1">
    <location>
        <begin position="145"/>
        <end position="175"/>
    </location>
</feature>